<dbReference type="InterPro" id="IPR011429">
    <property type="entry name" value="Cyt_c_Planctomycete-type"/>
</dbReference>
<proteinExistence type="predicted"/>
<gene>
    <name evidence="3" type="ORF">METZ01_LOCUS420510</name>
</gene>
<dbReference type="EMBL" id="UINC01165965">
    <property type="protein sequence ID" value="SVD67656.1"/>
    <property type="molecule type" value="Genomic_DNA"/>
</dbReference>
<evidence type="ECO:0008006" key="4">
    <source>
        <dbReference type="Google" id="ProtNLM"/>
    </source>
</evidence>
<evidence type="ECO:0000313" key="3">
    <source>
        <dbReference type="EMBL" id="SVD67656.1"/>
    </source>
</evidence>
<organism evidence="3">
    <name type="scientific">marine metagenome</name>
    <dbReference type="NCBI Taxonomy" id="408172"/>
    <lineage>
        <taxon>unclassified sequences</taxon>
        <taxon>metagenomes</taxon>
        <taxon>ecological metagenomes</taxon>
    </lineage>
</organism>
<evidence type="ECO:0000259" key="1">
    <source>
        <dbReference type="Pfam" id="PF07626"/>
    </source>
</evidence>
<accession>A0A382X8Z3</accession>
<dbReference type="Pfam" id="PF07626">
    <property type="entry name" value="PSD3"/>
    <property type="match status" value="1"/>
</dbReference>
<feature type="non-terminal residue" evidence="3">
    <location>
        <position position="152"/>
    </location>
</feature>
<dbReference type="InterPro" id="IPR013036">
    <property type="entry name" value="DUF1587"/>
</dbReference>
<name>A0A382X8Z3_9ZZZZ</name>
<sequence>MLAVFFCLSLGQAAGLDAVYRAEIRPLLDQFCFDCHADENAEADINLDSFKSVADMRRNTKVWLKVDNMLSSRQMPPKKADKPSDVQRVKLQKWVHDFLIEEARAQAGDPGRVILRRLNNDEYNYSVSDLTGVASLNPTREFPVDGAAGEGF</sequence>
<dbReference type="AlphaFoldDB" id="A0A382X8Z3"/>
<evidence type="ECO:0000259" key="2">
    <source>
        <dbReference type="Pfam" id="PF07635"/>
    </source>
</evidence>
<dbReference type="Pfam" id="PF07635">
    <property type="entry name" value="PSCyt1"/>
    <property type="match status" value="1"/>
</dbReference>
<reference evidence="3" key="1">
    <citation type="submission" date="2018-05" db="EMBL/GenBank/DDBJ databases">
        <authorList>
            <person name="Lanie J.A."/>
            <person name="Ng W.-L."/>
            <person name="Kazmierczak K.M."/>
            <person name="Andrzejewski T.M."/>
            <person name="Davidsen T.M."/>
            <person name="Wayne K.J."/>
            <person name="Tettelin H."/>
            <person name="Glass J.I."/>
            <person name="Rusch D."/>
            <person name="Podicherti R."/>
            <person name="Tsui H.-C.T."/>
            <person name="Winkler M.E."/>
        </authorList>
    </citation>
    <scope>NUCLEOTIDE SEQUENCE</scope>
</reference>
<feature type="domain" description="DUF1587" evidence="1">
    <location>
        <begin position="116"/>
        <end position="152"/>
    </location>
</feature>
<protein>
    <recommendedName>
        <fullName evidence="4">Cytochrome C Planctomycete-type domain-containing protein</fullName>
    </recommendedName>
</protein>
<feature type="domain" description="Cytochrome C Planctomycete-type" evidence="2">
    <location>
        <begin position="32"/>
        <end position="78"/>
    </location>
</feature>